<evidence type="ECO:0000259" key="1">
    <source>
        <dbReference type="Pfam" id="PF00903"/>
    </source>
</evidence>
<dbReference type="KEGG" id="ery:CP97_09270"/>
<sequence length="116" mass="12626">MAVLDYLELPVKSTQEQQRFYGTAFGWCFTSYGPDYAAHEGGPCQMGLNGVDNPQRSTGILPIIRVSDVEAARDSVLAAGGKVTVDIFDFPGGRRFHFTDPQGFELGCYEPTAQGD</sequence>
<dbReference type="OrthoDB" id="9792323at2"/>
<dbReference type="Gene3D" id="3.10.180.10">
    <property type="entry name" value="2,3-Dihydroxybiphenyl 1,2-Dioxygenase, domain 1"/>
    <property type="match status" value="1"/>
</dbReference>
<dbReference type="RefSeq" id="WP_048885692.1">
    <property type="nucleotide sequence ID" value="NZ_CP011310.1"/>
</dbReference>
<dbReference type="PATRIC" id="fig|1648404.4.peg.1930"/>
<reference evidence="2 3" key="1">
    <citation type="journal article" date="2015" name="Int. J. Syst. Evol. Microbiol.">
        <title>Erythrobacter atlanticus sp. nov., a bacterium from ocean sediment able to degrade polycyclic aromatic hydrocarbons.</title>
        <authorList>
            <person name="Zhuang L."/>
            <person name="Liu Y."/>
            <person name="Wang L."/>
            <person name="Wang W."/>
            <person name="Shao Z."/>
        </authorList>
    </citation>
    <scope>NUCLEOTIDE SEQUENCE [LARGE SCALE GENOMIC DNA]</scope>
    <source>
        <strain evidence="3">s21-N3</strain>
    </source>
</reference>
<dbReference type="InterPro" id="IPR004360">
    <property type="entry name" value="Glyas_Fos-R_dOase_dom"/>
</dbReference>
<dbReference type="PANTHER" id="PTHR33993:SF1">
    <property type="entry name" value="GLYOXALASE FAMILY PROTEIN"/>
    <property type="match status" value="1"/>
</dbReference>
<dbReference type="InterPro" id="IPR052164">
    <property type="entry name" value="Anthracycline_SecMetBiosynth"/>
</dbReference>
<dbReference type="Proteomes" id="UP000059113">
    <property type="component" value="Chromosome"/>
</dbReference>
<dbReference type="InterPro" id="IPR029068">
    <property type="entry name" value="Glyas_Bleomycin-R_OHBP_Dase"/>
</dbReference>
<keyword evidence="3" id="KW-1185">Reference proteome</keyword>
<proteinExistence type="predicted"/>
<evidence type="ECO:0000313" key="2">
    <source>
        <dbReference type="EMBL" id="AKQ42167.1"/>
    </source>
</evidence>
<gene>
    <name evidence="2" type="ORF">CP97_09270</name>
</gene>
<reference evidence="3" key="2">
    <citation type="submission" date="2015-04" db="EMBL/GenBank/DDBJ databases">
        <title>The complete genome sequence of Erythrobacter sp. s21-N3.</title>
        <authorList>
            <person name="Zhuang L."/>
            <person name="Liu Y."/>
            <person name="Shao Z."/>
        </authorList>
    </citation>
    <scope>NUCLEOTIDE SEQUENCE [LARGE SCALE GENOMIC DNA]</scope>
    <source>
        <strain evidence="3">s21-N3</strain>
    </source>
</reference>
<accession>A0A0H4VBY4</accession>
<dbReference type="AlphaFoldDB" id="A0A0H4VBY4"/>
<protein>
    <recommendedName>
        <fullName evidence="1">Glyoxalase/fosfomycin resistance/dioxygenase domain-containing protein</fullName>
    </recommendedName>
</protein>
<name>A0A0H4VBY4_9SPHN</name>
<organism evidence="2 3">
    <name type="scientific">Aurantiacibacter atlanticus</name>
    <dbReference type="NCBI Taxonomy" id="1648404"/>
    <lineage>
        <taxon>Bacteria</taxon>
        <taxon>Pseudomonadati</taxon>
        <taxon>Pseudomonadota</taxon>
        <taxon>Alphaproteobacteria</taxon>
        <taxon>Sphingomonadales</taxon>
        <taxon>Erythrobacteraceae</taxon>
        <taxon>Aurantiacibacter</taxon>
    </lineage>
</organism>
<feature type="domain" description="Glyoxalase/fosfomycin resistance/dioxygenase" evidence="1">
    <location>
        <begin position="4"/>
        <end position="105"/>
    </location>
</feature>
<dbReference type="Pfam" id="PF00903">
    <property type="entry name" value="Glyoxalase"/>
    <property type="match status" value="1"/>
</dbReference>
<dbReference type="PANTHER" id="PTHR33993">
    <property type="entry name" value="GLYOXALASE-RELATED"/>
    <property type="match status" value="1"/>
</dbReference>
<dbReference type="EMBL" id="CP011310">
    <property type="protein sequence ID" value="AKQ42167.1"/>
    <property type="molecule type" value="Genomic_DNA"/>
</dbReference>
<dbReference type="SUPFAM" id="SSF54593">
    <property type="entry name" value="Glyoxalase/Bleomycin resistance protein/Dihydroxybiphenyl dioxygenase"/>
    <property type="match status" value="1"/>
</dbReference>
<evidence type="ECO:0000313" key="3">
    <source>
        <dbReference type="Proteomes" id="UP000059113"/>
    </source>
</evidence>